<dbReference type="AlphaFoldDB" id="A0A453JH15"/>
<dbReference type="EnsemblPlants" id="AET5Gv20051300.2">
    <property type="protein sequence ID" value="AET5Gv20051300.2"/>
    <property type="gene ID" value="AET5Gv20051300"/>
</dbReference>
<reference evidence="2" key="3">
    <citation type="journal article" date="2017" name="Nature">
        <title>Genome sequence of the progenitor of the wheat D genome Aegilops tauschii.</title>
        <authorList>
            <person name="Luo M.C."/>
            <person name="Gu Y.Q."/>
            <person name="Puiu D."/>
            <person name="Wang H."/>
            <person name="Twardziok S.O."/>
            <person name="Deal K.R."/>
            <person name="Huo N."/>
            <person name="Zhu T."/>
            <person name="Wang L."/>
            <person name="Wang Y."/>
            <person name="McGuire P.E."/>
            <person name="Liu S."/>
            <person name="Long H."/>
            <person name="Ramasamy R.K."/>
            <person name="Rodriguez J.C."/>
            <person name="Van S.L."/>
            <person name="Yuan L."/>
            <person name="Wang Z."/>
            <person name="Xia Z."/>
            <person name="Xiao L."/>
            <person name="Anderson O.D."/>
            <person name="Ouyang S."/>
            <person name="Liang Y."/>
            <person name="Zimin A.V."/>
            <person name="Pertea G."/>
            <person name="Qi P."/>
            <person name="Bennetzen J.L."/>
            <person name="Dai X."/>
            <person name="Dawson M.W."/>
            <person name="Muller H.G."/>
            <person name="Kugler K."/>
            <person name="Rivarola-Duarte L."/>
            <person name="Spannagl M."/>
            <person name="Mayer K.F.X."/>
            <person name="Lu F.H."/>
            <person name="Bevan M.W."/>
            <person name="Leroy P."/>
            <person name="Li P."/>
            <person name="You F.M."/>
            <person name="Sun Q."/>
            <person name="Liu Z."/>
            <person name="Lyons E."/>
            <person name="Wicker T."/>
            <person name="Salzberg S.L."/>
            <person name="Devos K.M."/>
            <person name="Dvorak J."/>
        </authorList>
    </citation>
    <scope>NUCLEOTIDE SEQUENCE [LARGE SCALE GENOMIC DNA]</scope>
    <source>
        <strain evidence="2">cv. AL8/78</strain>
    </source>
</reference>
<accession>A0A453JH15</accession>
<organism evidence="2 3">
    <name type="scientific">Aegilops tauschii subsp. strangulata</name>
    <name type="common">Goatgrass</name>
    <dbReference type="NCBI Taxonomy" id="200361"/>
    <lineage>
        <taxon>Eukaryota</taxon>
        <taxon>Viridiplantae</taxon>
        <taxon>Streptophyta</taxon>
        <taxon>Embryophyta</taxon>
        <taxon>Tracheophyta</taxon>
        <taxon>Spermatophyta</taxon>
        <taxon>Magnoliopsida</taxon>
        <taxon>Liliopsida</taxon>
        <taxon>Poales</taxon>
        <taxon>Poaceae</taxon>
        <taxon>BOP clade</taxon>
        <taxon>Pooideae</taxon>
        <taxon>Triticodae</taxon>
        <taxon>Triticeae</taxon>
        <taxon>Triticinae</taxon>
        <taxon>Aegilops</taxon>
    </lineage>
</organism>
<evidence type="ECO:0000313" key="3">
    <source>
        <dbReference type="Proteomes" id="UP000015105"/>
    </source>
</evidence>
<keyword evidence="3" id="KW-1185">Reference proteome</keyword>
<reference evidence="3" key="1">
    <citation type="journal article" date="2014" name="Science">
        <title>Ancient hybridizations among the ancestral genomes of bread wheat.</title>
        <authorList>
            <consortium name="International Wheat Genome Sequencing Consortium,"/>
            <person name="Marcussen T."/>
            <person name="Sandve S.R."/>
            <person name="Heier L."/>
            <person name="Spannagl M."/>
            <person name="Pfeifer M."/>
            <person name="Jakobsen K.S."/>
            <person name="Wulff B.B."/>
            <person name="Steuernagel B."/>
            <person name="Mayer K.F."/>
            <person name="Olsen O.A."/>
        </authorList>
    </citation>
    <scope>NUCLEOTIDE SEQUENCE [LARGE SCALE GENOMIC DNA]</scope>
    <source>
        <strain evidence="3">cv. AL8/78</strain>
    </source>
</reference>
<feature type="compositionally biased region" description="Basic residues" evidence="1">
    <location>
        <begin position="28"/>
        <end position="41"/>
    </location>
</feature>
<reference evidence="3" key="2">
    <citation type="journal article" date="2017" name="Nat. Plants">
        <title>The Aegilops tauschii genome reveals multiple impacts of transposons.</title>
        <authorList>
            <person name="Zhao G."/>
            <person name="Zou C."/>
            <person name="Li K."/>
            <person name="Wang K."/>
            <person name="Li T."/>
            <person name="Gao L."/>
            <person name="Zhang X."/>
            <person name="Wang H."/>
            <person name="Yang Z."/>
            <person name="Liu X."/>
            <person name="Jiang W."/>
            <person name="Mao L."/>
            <person name="Kong X."/>
            <person name="Jiao Y."/>
            <person name="Jia J."/>
        </authorList>
    </citation>
    <scope>NUCLEOTIDE SEQUENCE [LARGE SCALE GENOMIC DNA]</scope>
    <source>
        <strain evidence="3">cv. AL8/78</strain>
    </source>
</reference>
<protein>
    <submittedName>
        <fullName evidence="2">Uncharacterized protein</fullName>
    </submittedName>
</protein>
<evidence type="ECO:0000313" key="2">
    <source>
        <dbReference type="EnsemblPlants" id="AET5Gv20051300.2"/>
    </source>
</evidence>
<dbReference type="Gramene" id="AET5Gv20051300.2">
    <property type="protein sequence ID" value="AET5Gv20051300.2"/>
    <property type="gene ID" value="AET5Gv20051300"/>
</dbReference>
<proteinExistence type="predicted"/>
<reference evidence="2" key="5">
    <citation type="journal article" date="2021" name="G3 (Bethesda)">
        <title>Aegilops tauschii genome assembly Aet v5.0 features greater sequence contiguity and improved annotation.</title>
        <authorList>
            <person name="Wang L."/>
            <person name="Zhu T."/>
            <person name="Rodriguez J.C."/>
            <person name="Deal K.R."/>
            <person name="Dubcovsky J."/>
            <person name="McGuire P.E."/>
            <person name="Lux T."/>
            <person name="Spannagl M."/>
            <person name="Mayer K.F.X."/>
            <person name="Baldrich P."/>
            <person name="Meyers B.C."/>
            <person name="Huo N."/>
            <person name="Gu Y.Q."/>
            <person name="Zhou H."/>
            <person name="Devos K.M."/>
            <person name="Bennetzen J.L."/>
            <person name="Unver T."/>
            <person name="Budak H."/>
            <person name="Gulick P.J."/>
            <person name="Galiba G."/>
            <person name="Kalapos B."/>
            <person name="Nelson D.R."/>
            <person name="Li P."/>
            <person name="You F.M."/>
            <person name="Luo M.C."/>
            <person name="Dvorak J."/>
        </authorList>
    </citation>
    <scope>NUCLEOTIDE SEQUENCE [LARGE SCALE GENOMIC DNA]</scope>
    <source>
        <strain evidence="2">cv. AL8/78</strain>
    </source>
</reference>
<reference evidence="2" key="4">
    <citation type="submission" date="2019-03" db="UniProtKB">
        <authorList>
            <consortium name="EnsemblPlants"/>
        </authorList>
    </citation>
    <scope>IDENTIFICATION</scope>
</reference>
<sequence>HIFHLTLGPRVQCPTEQISPRQVARLASHLRRHGRRRRRPMPHAPGVAPDGPREDPFLLPRLLQRHPAPSPRGRLPELSPPSPADATPVLLPAIGRLRRAGARRASRSGRVRTPQNPAFLLIGSWILTLLGSPKSVTCSASVSQISTVCYILIQFL</sequence>
<feature type="region of interest" description="Disordered" evidence="1">
    <location>
        <begin position="26"/>
        <end position="90"/>
    </location>
</feature>
<dbReference type="Proteomes" id="UP000015105">
    <property type="component" value="Chromosome 5D"/>
</dbReference>
<evidence type="ECO:0000256" key="1">
    <source>
        <dbReference type="SAM" id="MobiDB-lite"/>
    </source>
</evidence>
<name>A0A453JH15_AEGTS</name>